<dbReference type="GO" id="GO:0031146">
    <property type="term" value="P:SCF-dependent proteasomal ubiquitin-dependent protein catabolic process"/>
    <property type="evidence" value="ECO:0007669"/>
    <property type="project" value="TreeGrafter"/>
</dbReference>
<evidence type="ECO:0008006" key="3">
    <source>
        <dbReference type="Google" id="ProtNLM"/>
    </source>
</evidence>
<dbReference type="OrthoDB" id="550575at2759"/>
<dbReference type="Proteomes" id="UP000266861">
    <property type="component" value="Unassembled WGS sequence"/>
</dbReference>
<dbReference type="PANTHER" id="PTHR13318">
    <property type="entry name" value="PARTNER OF PAIRED, ISOFORM B-RELATED"/>
    <property type="match status" value="1"/>
</dbReference>
<gene>
    <name evidence="1" type="ORF">Glove_456g43</name>
</gene>
<reference evidence="1 2" key="1">
    <citation type="submission" date="2018-08" db="EMBL/GenBank/DDBJ databases">
        <title>Genome and evolution of the arbuscular mycorrhizal fungus Diversispora epigaea (formerly Glomus versiforme) and its bacterial endosymbionts.</title>
        <authorList>
            <person name="Sun X."/>
            <person name="Fei Z."/>
            <person name="Harrison M."/>
        </authorList>
    </citation>
    <scope>NUCLEOTIDE SEQUENCE [LARGE SCALE GENOMIC DNA]</scope>
    <source>
        <strain evidence="1 2">IT104</strain>
    </source>
</reference>
<protein>
    <recommendedName>
        <fullName evidence="3">RNI-like protein</fullName>
    </recommendedName>
</protein>
<proteinExistence type="predicted"/>
<name>A0A397GP87_9GLOM</name>
<dbReference type="STRING" id="1348612.A0A397GP87"/>
<dbReference type="InterPro" id="IPR006553">
    <property type="entry name" value="Leu-rich_rpt_Cys-con_subtyp"/>
</dbReference>
<dbReference type="GO" id="GO:0019005">
    <property type="term" value="C:SCF ubiquitin ligase complex"/>
    <property type="evidence" value="ECO:0007669"/>
    <property type="project" value="TreeGrafter"/>
</dbReference>
<organism evidence="1 2">
    <name type="scientific">Diversispora epigaea</name>
    <dbReference type="NCBI Taxonomy" id="1348612"/>
    <lineage>
        <taxon>Eukaryota</taxon>
        <taxon>Fungi</taxon>
        <taxon>Fungi incertae sedis</taxon>
        <taxon>Mucoromycota</taxon>
        <taxon>Glomeromycotina</taxon>
        <taxon>Glomeromycetes</taxon>
        <taxon>Diversisporales</taxon>
        <taxon>Diversisporaceae</taxon>
        <taxon>Diversispora</taxon>
    </lineage>
</organism>
<comment type="caution">
    <text evidence="1">The sequence shown here is derived from an EMBL/GenBank/DDBJ whole genome shotgun (WGS) entry which is preliminary data.</text>
</comment>
<accession>A0A397GP87</accession>
<dbReference type="InterPro" id="IPR032675">
    <property type="entry name" value="LRR_dom_sf"/>
</dbReference>
<keyword evidence="2" id="KW-1185">Reference proteome</keyword>
<dbReference type="Gene3D" id="3.80.10.10">
    <property type="entry name" value="Ribonuclease Inhibitor"/>
    <property type="match status" value="1"/>
</dbReference>
<sequence length="374" mass="43196">MSRALTRRLINFKKVMCGKIKPAYCSKMVYLRLEGLKISDTLINAILHSCPDIHTFIFNRSDGFSNTSIIEIAKFSPKLQYLSLNSCLCLTDRCIIEIARSCSKLRHLEFRYCLIGNKAVEEIAHNCTNLKYLDLVRCKRISEEVIEKIKIEYPDTDSDTSDLSSSSTSSSELDDKHISKYISAMVKSRNNMRKTMGKFTDIPSQYMNLLNSNKYEHTYDPKNSFVIVKNICKDKSWRRLTIKKRDPLTEIEAGNINLVIENFLKHEVERYNQKKERQHQYTKIRDNTNGIDHFIPLESAKLTHQSTASFIEQDRQSPISSEISCVENTELHSSHTLQTHTKYLKKLRQDLIRYGMGQVGPGLPKLKPSPNNIF</sequence>
<dbReference type="InterPro" id="IPR001611">
    <property type="entry name" value="Leu-rich_rpt"/>
</dbReference>
<evidence type="ECO:0000313" key="2">
    <source>
        <dbReference type="Proteomes" id="UP000266861"/>
    </source>
</evidence>
<dbReference type="Pfam" id="PF13516">
    <property type="entry name" value="LRR_6"/>
    <property type="match status" value="1"/>
</dbReference>
<dbReference type="SUPFAM" id="SSF52047">
    <property type="entry name" value="RNI-like"/>
    <property type="match status" value="1"/>
</dbReference>
<evidence type="ECO:0000313" key="1">
    <source>
        <dbReference type="EMBL" id="RHZ52872.1"/>
    </source>
</evidence>
<dbReference type="EMBL" id="PQFF01000398">
    <property type="protein sequence ID" value="RHZ52872.1"/>
    <property type="molecule type" value="Genomic_DNA"/>
</dbReference>
<dbReference type="AlphaFoldDB" id="A0A397GP87"/>
<dbReference type="SMART" id="SM00367">
    <property type="entry name" value="LRR_CC"/>
    <property type="match status" value="5"/>
</dbReference>